<accession>A0A516PV18</accession>
<feature type="compositionally biased region" description="Basic and acidic residues" evidence="1">
    <location>
        <begin position="20"/>
        <end position="29"/>
    </location>
</feature>
<reference evidence="2 3" key="1">
    <citation type="submission" date="2019-07" db="EMBL/GenBank/DDBJ databases">
        <title>Microlunatus dokdonensis sp. nov. isolated from the rhizospheric soil of the wild plant Elymus tsukushiensis.</title>
        <authorList>
            <person name="Ghim S.-Y."/>
            <person name="Hwang Y.-J."/>
            <person name="Son J.-S."/>
            <person name="Shin J.-H."/>
        </authorList>
    </citation>
    <scope>NUCLEOTIDE SEQUENCE [LARGE SCALE GENOMIC DNA]</scope>
    <source>
        <strain evidence="2 3">KUDC0627</strain>
    </source>
</reference>
<protein>
    <submittedName>
        <fullName evidence="2">tRNA adenosine deaminase</fullName>
    </submittedName>
</protein>
<evidence type="ECO:0000256" key="1">
    <source>
        <dbReference type="SAM" id="MobiDB-lite"/>
    </source>
</evidence>
<feature type="region of interest" description="Disordered" evidence="1">
    <location>
        <begin position="1"/>
        <end position="49"/>
    </location>
</feature>
<organism evidence="2 3">
    <name type="scientific">Microlunatus elymi</name>
    <dbReference type="NCBI Taxonomy" id="2596828"/>
    <lineage>
        <taxon>Bacteria</taxon>
        <taxon>Bacillati</taxon>
        <taxon>Actinomycetota</taxon>
        <taxon>Actinomycetes</taxon>
        <taxon>Propionibacteriales</taxon>
        <taxon>Propionibacteriaceae</taxon>
        <taxon>Microlunatus</taxon>
    </lineage>
</organism>
<dbReference type="Proteomes" id="UP000319263">
    <property type="component" value="Chromosome"/>
</dbReference>
<feature type="compositionally biased region" description="Acidic residues" evidence="1">
    <location>
        <begin position="30"/>
        <end position="49"/>
    </location>
</feature>
<gene>
    <name evidence="2" type="ORF">FOE78_03100</name>
</gene>
<proteinExistence type="predicted"/>
<evidence type="ECO:0000313" key="3">
    <source>
        <dbReference type="Proteomes" id="UP000319263"/>
    </source>
</evidence>
<keyword evidence="3" id="KW-1185">Reference proteome</keyword>
<dbReference type="InterPro" id="IPR023869">
    <property type="entry name" value="tRNA_Adeno_NH3ase_assoc_put"/>
</dbReference>
<dbReference type="KEGG" id="mik:FOE78_03100"/>
<dbReference type="NCBIfam" id="TIGR03941">
    <property type="entry name" value="tRNA_deam_assoc"/>
    <property type="match status" value="1"/>
</dbReference>
<name>A0A516PV18_9ACTN</name>
<dbReference type="OrthoDB" id="5189541at2"/>
<evidence type="ECO:0000313" key="2">
    <source>
        <dbReference type="EMBL" id="QDP95035.1"/>
    </source>
</evidence>
<sequence length="210" mass="23045">MADYDDDEIESFDLDDDDPRESASSRDLAEADDDLEADGDDDLDDDLEDADPEDIDFIIAAYREDGQSMVNALSEDLANDLEELITQLRRLPGDGGAVGLLSLVGEVAIIVRVRGRHVQLMLSDNAAANDWPIARDIADYLGEDIPDEDDDDSEPIGDMKILSDLGVSEFDLTTMCDDLDLGSDQLLTEVADKIKIGPQFRKVIDSEFGD</sequence>
<dbReference type="RefSeq" id="WP_143985018.1">
    <property type="nucleotide sequence ID" value="NZ_CP041692.1"/>
</dbReference>
<dbReference type="AlphaFoldDB" id="A0A516PV18"/>
<dbReference type="EMBL" id="CP041692">
    <property type="protein sequence ID" value="QDP95035.1"/>
    <property type="molecule type" value="Genomic_DNA"/>
</dbReference>
<feature type="compositionally biased region" description="Acidic residues" evidence="1">
    <location>
        <begin position="1"/>
        <end position="19"/>
    </location>
</feature>